<comment type="similarity">
    <text evidence="3 7">Belongs to the flagella basal body rod proteins family.</text>
</comment>
<evidence type="ECO:0000256" key="4">
    <source>
        <dbReference type="ARBA" id="ARBA00016244"/>
    </source>
</evidence>
<name>A0A2T2WMC2_9FIRM</name>
<feature type="coiled-coil region" evidence="8">
    <location>
        <begin position="167"/>
        <end position="194"/>
    </location>
</feature>
<dbReference type="EMBL" id="PXYV01000006">
    <property type="protein sequence ID" value="PSR23373.1"/>
    <property type="molecule type" value="Genomic_DNA"/>
</dbReference>
<comment type="caution">
    <text evidence="12">The sequence shown here is derived from an EMBL/GenBank/DDBJ whole genome shotgun (WGS) entry which is preliminary data.</text>
</comment>
<evidence type="ECO:0000256" key="9">
    <source>
        <dbReference type="SAM" id="MobiDB-lite"/>
    </source>
</evidence>
<reference evidence="12 13" key="1">
    <citation type="journal article" date="2014" name="BMC Genomics">
        <title>Comparison of environmental and isolate Sulfobacillus genomes reveals diverse carbon, sulfur, nitrogen, and hydrogen metabolisms.</title>
        <authorList>
            <person name="Justice N.B."/>
            <person name="Norman A."/>
            <person name="Brown C.T."/>
            <person name="Singh A."/>
            <person name="Thomas B.C."/>
            <person name="Banfield J.F."/>
        </authorList>
    </citation>
    <scope>NUCLEOTIDE SEQUENCE [LARGE SCALE GENOMIC DNA]</scope>
    <source>
        <strain evidence="12">AMDSBA3</strain>
    </source>
</reference>
<evidence type="ECO:0000256" key="6">
    <source>
        <dbReference type="ARBA" id="ARBA00023143"/>
    </source>
</evidence>
<protein>
    <recommendedName>
        <fullName evidence="4 7">Flagellar hook-associated protein 1</fullName>
        <shortName evidence="7">HAP1</shortName>
    </recommendedName>
</protein>
<dbReference type="GO" id="GO:0005198">
    <property type="term" value="F:structural molecule activity"/>
    <property type="evidence" value="ECO:0007669"/>
    <property type="project" value="UniProtKB-UniRule"/>
</dbReference>
<dbReference type="InterPro" id="IPR002371">
    <property type="entry name" value="FlgK"/>
</dbReference>
<dbReference type="PANTHER" id="PTHR30033:SF1">
    <property type="entry name" value="FLAGELLAR HOOK-ASSOCIATED PROTEIN 1"/>
    <property type="match status" value="1"/>
</dbReference>
<dbReference type="Pfam" id="PF22638">
    <property type="entry name" value="FlgK_D1"/>
    <property type="match status" value="1"/>
</dbReference>
<keyword evidence="12" id="KW-0282">Flagellum</keyword>
<keyword evidence="12" id="KW-0969">Cilium</keyword>
<dbReference type="GO" id="GO:0005576">
    <property type="term" value="C:extracellular region"/>
    <property type="evidence" value="ECO:0007669"/>
    <property type="project" value="UniProtKB-SubCell"/>
</dbReference>
<comment type="subcellular location">
    <subcellularLocation>
        <location evidence="1 7">Bacterial flagellum</location>
    </subcellularLocation>
    <subcellularLocation>
        <location evidence="2 7">Secreted</location>
    </subcellularLocation>
</comment>
<dbReference type="GO" id="GO:0009424">
    <property type="term" value="C:bacterial-type flagellum hook"/>
    <property type="evidence" value="ECO:0007669"/>
    <property type="project" value="UniProtKB-UniRule"/>
</dbReference>
<evidence type="ECO:0000256" key="1">
    <source>
        <dbReference type="ARBA" id="ARBA00004365"/>
    </source>
</evidence>
<accession>A0A2T2WMC2</accession>
<sequence length="490" mass="50534">MGFDVLGIASQALAAQQLALEVTGNNMANATTPGYAVESVDLTENAPAPSADMPSTIIGDGVTATAVTQATNAFLSTSVNNQTSAVAYATALQQGISQVQNIFEEPQSGGLAEMMNQFSQSWLALSESPTSLSAAESVVQDGQTLASTLNNMSSSLSSEESSVNQNITSQVQQINQYSAQIAQLNQQIATVSTSGQQPLALIDQRNQLLTQLSKLTNISYTSGPADSVDVYIGAHPLVTGKQTYQININTVGVPNSAGTDTFTADQPVWADSGAPVQVHSGSLAGNLALLYQQTISGSTGGPISAGYLTGYGQSLDTLAAQIANTVNNLQESGYAQSGSTATGIPFFTDGQSGTTTNITAGTITVNPNLTPDLVAQSSSANSPGNGSNAETMYNNLTNEVMTIGSSTTTLSGYYQSLVGQVGLDGQNANNLATDSQNTLTSLNNDLQSATGVDLNQQSINMIQEEQSYEAAAKLVTTQQSVVQSLLSAVS</sequence>
<feature type="compositionally biased region" description="Low complexity" evidence="9">
    <location>
        <begin position="377"/>
        <end position="389"/>
    </location>
</feature>
<dbReference type="AlphaFoldDB" id="A0A2T2WMC2"/>
<evidence type="ECO:0000256" key="5">
    <source>
        <dbReference type="ARBA" id="ARBA00022525"/>
    </source>
</evidence>
<evidence type="ECO:0000259" key="11">
    <source>
        <dbReference type="Pfam" id="PF22638"/>
    </source>
</evidence>
<feature type="domain" description="Flagellar hook-associated protein FlgK helical" evidence="11">
    <location>
        <begin position="96"/>
        <end position="347"/>
    </location>
</feature>
<evidence type="ECO:0000313" key="13">
    <source>
        <dbReference type="Proteomes" id="UP000241848"/>
    </source>
</evidence>
<evidence type="ECO:0000313" key="12">
    <source>
        <dbReference type="EMBL" id="PSR23373.1"/>
    </source>
</evidence>
<evidence type="ECO:0000256" key="7">
    <source>
        <dbReference type="RuleBase" id="RU362065"/>
    </source>
</evidence>
<dbReference type="NCBIfam" id="TIGR02492">
    <property type="entry name" value="flgK_ends"/>
    <property type="match status" value="1"/>
</dbReference>
<organism evidence="12 13">
    <name type="scientific">Sulfobacillus acidophilus</name>
    <dbReference type="NCBI Taxonomy" id="53633"/>
    <lineage>
        <taxon>Bacteria</taxon>
        <taxon>Bacillati</taxon>
        <taxon>Bacillota</taxon>
        <taxon>Clostridia</taxon>
        <taxon>Eubacteriales</taxon>
        <taxon>Clostridiales Family XVII. Incertae Sedis</taxon>
        <taxon>Sulfobacillus</taxon>
    </lineage>
</organism>
<keyword evidence="5 7" id="KW-0964">Secreted</keyword>
<dbReference type="SUPFAM" id="SSF64518">
    <property type="entry name" value="Phase 1 flagellin"/>
    <property type="match status" value="1"/>
</dbReference>
<dbReference type="Pfam" id="PF00460">
    <property type="entry name" value="Flg_bb_rod"/>
    <property type="match status" value="1"/>
</dbReference>
<proteinExistence type="inferred from homology"/>
<keyword evidence="12" id="KW-0966">Cell projection</keyword>
<evidence type="ECO:0000256" key="8">
    <source>
        <dbReference type="SAM" id="Coils"/>
    </source>
</evidence>
<dbReference type="GO" id="GO:0044780">
    <property type="term" value="P:bacterial-type flagellum assembly"/>
    <property type="evidence" value="ECO:0007669"/>
    <property type="project" value="InterPro"/>
</dbReference>
<feature type="region of interest" description="Disordered" evidence="9">
    <location>
        <begin position="369"/>
        <end position="390"/>
    </location>
</feature>
<dbReference type="InterPro" id="IPR053927">
    <property type="entry name" value="FlgK_helical"/>
</dbReference>
<gene>
    <name evidence="7" type="primary">flgK</name>
    <name evidence="12" type="ORF">C7B45_03405</name>
</gene>
<dbReference type="Proteomes" id="UP000241848">
    <property type="component" value="Unassembled WGS sequence"/>
</dbReference>
<keyword evidence="6 7" id="KW-0975">Bacterial flagellum</keyword>
<evidence type="ECO:0000256" key="2">
    <source>
        <dbReference type="ARBA" id="ARBA00004613"/>
    </source>
</evidence>
<dbReference type="InterPro" id="IPR001444">
    <property type="entry name" value="Flag_bb_rod_N"/>
</dbReference>
<feature type="domain" description="Flagellar basal body rod protein N-terminal" evidence="10">
    <location>
        <begin position="8"/>
        <end position="35"/>
    </location>
</feature>
<dbReference type="PANTHER" id="PTHR30033">
    <property type="entry name" value="FLAGELLAR HOOK-ASSOCIATED PROTEIN 1"/>
    <property type="match status" value="1"/>
</dbReference>
<dbReference type="PRINTS" id="PR01005">
    <property type="entry name" value="FLGHOOKAP1"/>
</dbReference>
<evidence type="ECO:0000256" key="3">
    <source>
        <dbReference type="ARBA" id="ARBA00009677"/>
    </source>
</evidence>
<evidence type="ECO:0000259" key="10">
    <source>
        <dbReference type="Pfam" id="PF00460"/>
    </source>
</evidence>
<keyword evidence="8" id="KW-0175">Coiled coil</keyword>